<accession>A0A8K0MYH5</accession>
<sequence length="62" mass="6662">MQTPLSSYGHHQGFHGMAQFNQVSPVSNLHQPPLNGSSQLGQGCSTLDMQSQQFFGSSQLNG</sequence>
<comment type="caution">
    <text evidence="2">The sequence shown here is derived from an EMBL/GenBank/DDBJ whole genome shotgun (WGS) entry which is preliminary data.</text>
</comment>
<name>A0A8K0MYH5_COCNU</name>
<protein>
    <submittedName>
        <fullName evidence="2">Uncharacterized protein</fullName>
    </submittedName>
</protein>
<evidence type="ECO:0000256" key="1">
    <source>
        <dbReference type="SAM" id="MobiDB-lite"/>
    </source>
</evidence>
<evidence type="ECO:0000313" key="3">
    <source>
        <dbReference type="Proteomes" id="UP000797356"/>
    </source>
</evidence>
<dbReference type="Proteomes" id="UP000797356">
    <property type="component" value="Chromosome 3"/>
</dbReference>
<reference evidence="2" key="1">
    <citation type="journal article" date="2017" name="Gigascience">
        <title>The genome draft of coconut (Cocos nucifera).</title>
        <authorList>
            <person name="Xiao Y."/>
            <person name="Xu P."/>
            <person name="Fan H."/>
            <person name="Baudouin L."/>
            <person name="Xia W."/>
            <person name="Bocs S."/>
            <person name="Xu J."/>
            <person name="Li Q."/>
            <person name="Guo A."/>
            <person name="Zhou L."/>
            <person name="Li J."/>
            <person name="Wu Y."/>
            <person name="Ma Z."/>
            <person name="Armero A."/>
            <person name="Issali A.E."/>
            <person name="Liu N."/>
            <person name="Peng M."/>
            <person name="Yang Y."/>
        </authorList>
    </citation>
    <scope>NUCLEOTIDE SEQUENCE</scope>
    <source>
        <tissue evidence="2">Spear leaf of Hainan Tall coconut</tissue>
    </source>
</reference>
<gene>
    <name evidence="2" type="ORF">COCNU_03G004830</name>
</gene>
<feature type="region of interest" description="Disordered" evidence="1">
    <location>
        <begin position="23"/>
        <end position="44"/>
    </location>
</feature>
<dbReference type="AlphaFoldDB" id="A0A8K0MYH5"/>
<proteinExistence type="predicted"/>
<dbReference type="EMBL" id="CM017874">
    <property type="protein sequence ID" value="KAG1334364.1"/>
    <property type="molecule type" value="Genomic_DNA"/>
</dbReference>
<evidence type="ECO:0000313" key="2">
    <source>
        <dbReference type="EMBL" id="KAG1334364.1"/>
    </source>
</evidence>
<keyword evidence="3" id="KW-1185">Reference proteome</keyword>
<reference evidence="2" key="2">
    <citation type="submission" date="2019-07" db="EMBL/GenBank/DDBJ databases">
        <authorList>
            <person name="Yang Y."/>
            <person name="Bocs S."/>
            <person name="Baudouin L."/>
        </authorList>
    </citation>
    <scope>NUCLEOTIDE SEQUENCE</scope>
    <source>
        <tissue evidence="2">Spear leaf of Hainan Tall coconut</tissue>
    </source>
</reference>
<organism evidence="2 3">
    <name type="scientific">Cocos nucifera</name>
    <name type="common">Coconut palm</name>
    <dbReference type="NCBI Taxonomy" id="13894"/>
    <lineage>
        <taxon>Eukaryota</taxon>
        <taxon>Viridiplantae</taxon>
        <taxon>Streptophyta</taxon>
        <taxon>Embryophyta</taxon>
        <taxon>Tracheophyta</taxon>
        <taxon>Spermatophyta</taxon>
        <taxon>Magnoliopsida</taxon>
        <taxon>Liliopsida</taxon>
        <taxon>Arecaceae</taxon>
        <taxon>Arecoideae</taxon>
        <taxon>Cocoseae</taxon>
        <taxon>Attaleinae</taxon>
        <taxon>Cocos</taxon>
    </lineage>
</organism>